<dbReference type="NCBIfam" id="TIGR01552">
    <property type="entry name" value="phd_fam"/>
    <property type="match status" value="1"/>
</dbReference>
<keyword evidence="4" id="KW-1185">Reference proteome</keyword>
<dbReference type="Pfam" id="PF02604">
    <property type="entry name" value="PhdYeFM_antitox"/>
    <property type="match status" value="1"/>
</dbReference>
<dbReference type="InterPro" id="IPR036165">
    <property type="entry name" value="YefM-like_sf"/>
</dbReference>
<dbReference type="Gene3D" id="3.40.1620.10">
    <property type="entry name" value="YefM-like domain"/>
    <property type="match status" value="1"/>
</dbReference>
<organism evidence="3 4">
    <name type="scientific">Thioploca ingrica</name>
    <dbReference type="NCBI Taxonomy" id="40754"/>
    <lineage>
        <taxon>Bacteria</taxon>
        <taxon>Pseudomonadati</taxon>
        <taxon>Pseudomonadota</taxon>
        <taxon>Gammaproteobacteria</taxon>
        <taxon>Thiotrichales</taxon>
        <taxon>Thiotrichaceae</taxon>
        <taxon>Thioploca</taxon>
    </lineage>
</organism>
<protein>
    <recommendedName>
        <fullName evidence="2">Antitoxin</fullName>
    </recommendedName>
</protein>
<dbReference type="AlphaFoldDB" id="A0A090AIE0"/>
<evidence type="ECO:0000313" key="4">
    <source>
        <dbReference type="Proteomes" id="UP000031623"/>
    </source>
</evidence>
<gene>
    <name evidence="3" type="ORF">THII_2832</name>
</gene>
<evidence type="ECO:0000256" key="1">
    <source>
        <dbReference type="ARBA" id="ARBA00009981"/>
    </source>
</evidence>
<comment type="function">
    <text evidence="2">Antitoxin component of a type II toxin-antitoxin (TA) system.</text>
</comment>
<accession>A0A090AIE0</accession>
<dbReference type="HOGENOM" id="CLU_177501_3_0_6"/>
<comment type="similarity">
    <text evidence="1 2">Belongs to the phD/YefM antitoxin family.</text>
</comment>
<dbReference type="InterPro" id="IPR006442">
    <property type="entry name" value="Antitoxin_Phd/YefM"/>
</dbReference>
<reference evidence="3 4" key="1">
    <citation type="journal article" date="2014" name="ISME J.">
        <title>Ecophysiology of Thioploca ingrica as revealed by the complete genome sequence supplemented with proteomic evidence.</title>
        <authorList>
            <person name="Kojima H."/>
            <person name="Ogura Y."/>
            <person name="Yamamoto N."/>
            <person name="Togashi T."/>
            <person name="Mori H."/>
            <person name="Watanabe T."/>
            <person name="Nemoto F."/>
            <person name="Kurokawa K."/>
            <person name="Hayashi T."/>
            <person name="Fukui M."/>
        </authorList>
    </citation>
    <scope>NUCLEOTIDE SEQUENCE [LARGE SCALE GENOMIC DNA]</scope>
</reference>
<evidence type="ECO:0000256" key="2">
    <source>
        <dbReference type="RuleBase" id="RU362080"/>
    </source>
</evidence>
<evidence type="ECO:0000313" key="3">
    <source>
        <dbReference type="EMBL" id="BAP57129.1"/>
    </source>
</evidence>
<dbReference type="STRING" id="40754.THII_2832"/>
<dbReference type="Proteomes" id="UP000031623">
    <property type="component" value="Chromosome"/>
</dbReference>
<dbReference type="EMBL" id="AP014633">
    <property type="protein sequence ID" value="BAP57129.1"/>
    <property type="molecule type" value="Genomic_DNA"/>
</dbReference>
<dbReference type="SUPFAM" id="SSF143120">
    <property type="entry name" value="YefM-like"/>
    <property type="match status" value="1"/>
</dbReference>
<proteinExistence type="inferred from homology"/>
<sequence length="84" mass="9426">MNIVKATELKNNLGKYLEASIKEPVIVEKDGKKVAVIVSHDFFENLRKIEDAYWAIRALEAEKGGYLGVDKSLGELRSIAESFK</sequence>
<dbReference type="OrthoDB" id="165038at2"/>
<dbReference type="KEGG" id="tig:THII_2832"/>
<name>A0A090AIE0_9GAMM</name>